<proteinExistence type="predicted"/>
<organism evidence="1 2">
    <name type="scientific">Stakelama marina</name>
    <dbReference type="NCBI Taxonomy" id="2826939"/>
    <lineage>
        <taxon>Bacteria</taxon>
        <taxon>Pseudomonadati</taxon>
        <taxon>Pseudomonadota</taxon>
        <taxon>Alphaproteobacteria</taxon>
        <taxon>Sphingomonadales</taxon>
        <taxon>Sphingomonadaceae</taxon>
        <taxon>Stakelama</taxon>
    </lineage>
</organism>
<accession>A0A8T4IBT9</accession>
<dbReference type="AlphaFoldDB" id="A0A8T4IBT9"/>
<gene>
    <name evidence="1" type="ORF">J7S20_02100</name>
</gene>
<dbReference type="InterPro" id="IPR011009">
    <property type="entry name" value="Kinase-like_dom_sf"/>
</dbReference>
<dbReference type="Proteomes" id="UP000676996">
    <property type="component" value="Unassembled WGS sequence"/>
</dbReference>
<dbReference type="SUPFAM" id="SSF56112">
    <property type="entry name" value="Protein kinase-like (PK-like)"/>
    <property type="match status" value="1"/>
</dbReference>
<dbReference type="SUPFAM" id="SSF52540">
    <property type="entry name" value="P-loop containing nucleoside triphosphate hydrolases"/>
    <property type="match status" value="1"/>
</dbReference>
<evidence type="ECO:0000313" key="2">
    <source>
        <dbReference type="Proteomes" id="UP000676996"/>
    </source>
</evidence>
<dbReference type="EMBL" id="JAGRQC010000001">
    <property type="protein sequence ID" value="MBR0551294.1"/>
    <property type="molecule type" value="Genomic_DNA"/>
</dbReference>
<dbReference type="Gene3D" id="3.40.50.300">
    <property type="entry name" value="P-loop containing nucleotide triphosphate hydrolases"/>
    <property type="match status" value="1"/>
</dbReference>
<dbReference type="RefSeq" id="WP_284052576.1">
    <property type="nucleotide sequence ID" value="NZ_JAGRQC010000001.1"/>
</dbReference>
<dbReference type="PANTHER" id="PTHR43883:SF1">
    <property type="entry name" value="GLUCONOKINASE"/>
    <property type="match status" value="1"/>
</dbReference>
<reference evidence="1" key="1">
    <citation type="submission" date="2021-04" db="EMBL/GenBank/DDBJ databases">
        <title>Ouciella asimina sp. nov., isolated from the surface seawater in the hydrothermal field of Okinawa Trough.</title>
        <authorList>
            <person name="Shuang W."/>
        </authorList>
    </citation>
    <scope>NUCLEOTIDE SEQUENCE</scope>
    <source>
        <strain evidence="1">LXI357</strain>
    </source>
</reference>
<comment type="caution">
    <text evidence="1">The sequence shown here is derived from an EMBL/GenBank/DDBJ whole genome shotgun (WGS) entry which is preliminary data.</text>
</comment>
<sequence length="544" mass="58739">MPKPRHDATPASGRLREGERFWRDAERAQHEVVEWLASGAAFGGDPPDRVDTHAASIFLSGDRAWKLKRAVRFDYLDFSTPELRRKALEAELRLNRRTAPDLYLAVHPVTREGGALAISGGGGAVDWLLEMRRFPQDKLLDRMAERDALDDATLLALTDRVAAYHAASPVDRGGGGAAALREIIDGNAVTSAAFLDLLDGEISGLIEKQRHAAEHLSARLDARARLGRVRHVHGDLHLGNIAMIDGAPTPFDCIEFDDELATIDVLYDLAFLLMDLISRGRGDQANLVFNRYCDLSGDEDGVALMPLFLSVRATIRAHVLAATSRRNGDDAAHAARAREFLRLAHRLIEPQPAALVAIGGLSGSGKSTVARRIAGAFGVAPGARVLRSDILRKRLANVPPETTLPPSAYTHAMNEMVYSRLGEHAGELTGSGSFVIADAVFADKRERRMIAQVARSEAVPFIGIWLDVAEATRVERIGARAPDASDADAGVARVQSGYDLGLIEPWRSVDANGSAEAVADRIRSVVGDALTMAGKGKPALVERV</sequence>
<dbReference type="InterPro" id="IPR027417">
    <property type="entry name" value="P-loop_NTPase"/>
</dbReference>
<dbReference type="InterPro" id="IPR052732">
    <property type="entry name" value="Cell-binding_unc_protein"/>
</dbReference>
<dbReference type="PANTHER" id="PTHR43883">
    <property type="entry name" value="SLR0207 PROTEIN"/>
    <property type="match status" value="1"/>
</dbReference>
<keyword evidence="2" id="KW-1185">Reference proteome</keyword>
<name>A0A8T4IBT9_9SPHN</name>
<dbReference type="Gene3D" id="3.90.1200.10">
    <property type="match status" value="1"/>
</dbReference>
<dbReference type="Pfam" id="PF13671">
    <property type="entry name" value="AAA_33"/>
    <property type="match status" value="1"/>
</dbReference>
<protein>
    <submittedName>
        <fullName evidence="1">AAA family ATPase</fullName>
    </submittedName>
</protein>
<evidence type="ECO:0000313" key="1">
    <source>
        <dbReference type="EMBL" id="MBR0551294.1"/>
    </source>
</evidence>